<dbReference type="AlphaFoldDB" id="A0A8B6CKE5"/>
<dbReference type="OrthoDB" id="676979at2759"/>
<proteinExistence type="predicted"/>
<dbReference type="InterPro" id="IPR032675">
    <property type="entry name" value="LRR_dom_sf"/>
</dbReference>
<evidence type="ECO:0000313" key="3">
    <source>
        <dbReference type="EMBL" id="VDI05457.1"/>
    </source>
</evidence>
<dbReference type="PROSITE" id="PS51450">
    <property type="entry name" value="LRR"/>
    <property type="match status" value="1"/>
</dbReference>
<comment type="caution">
    <text evidence="3">The sequence shown here is derived from an EMBL/GenBank/DDBJ whole genome shotgun (WGS) entry which is preliminary data.</text>
</comment>
<dbReference type="PANTHER" id="PTHR45712">
    <property type="entry name" value="AGAP008170-PA"/>
    <property type="match status" value="1"/>
</dbReference>
<dbReference type="Proteomes" id="UP000596742">
    <property type="component" value="Unassembled WGS sequence"/>
</dbReference>
<protein>
    <submittedName>
        <fullName evidence="3">Uncharacterized protein</fullName>
    </submittedName>
</protein>
<dbReference type="InterPro" id="IPR001611">
    <property type="entry name" value="Leu-rich_rpt"/>
</dbReference>
<dbReference type="Gene3D" id="3.80.10.10">
    <property type="entry name" value="Ribonuclease Inhibitor"/>
    <property type="match status" value="1"/>
</dbReference>
<dbReference type="Pfam" id="PF13516">
    <property type="entry name" value="LRR_6"/>
    <property type="match status" value="1"/>
</dbReference>
<evidence type="ECO:0000313" key="4">
    <source>
        <dbReference type="Proteomes" id="UP000596742"/>
    </source>
</evidence>
<dbReference type="PANTHER" id="PTHR45712:SF22">
    <property type="entry name" value="INSULIN-LIKE GROWTH FACTOR-BINDING PROTEIN COMPLEX ACID LABILE SUBUNIT"/>
    <property type="match status" value="1"/>
</dbReference>
<name>A0A8B6CKE5_MYTGA</name>
<dbReference type="Pfam" id="PF13855">
    <property type="entry name" value="LRR_8"/>
    <property type="match status" value="1"/>
</dbReference>
<evidence type="ECO:0000256" key="1">
    <source>
        <dbReference type="ARBA" id="ARBA00022614"/>
    </source>
</evidence>
<dbReference type="InterPro" id="IPR050333">
    <property type="entry name" value="SLRP"/>
</dbReference>
<dbReference type="GO" id="GO:0005615">
    <property type="term" value="C:extracellular space"/>
    <property type="evidence" value="ECO:0007669"/>
    <property type="project" value="TreeGrafter"/>
</dbReference>
<sequence length="100" mass="10866">MKSLDLSDNDISTIAANAFQDLISFESLKLNGNTIISLQVGLFSNNINLRKIDLSDNDISTISANAFVDLVSLESLVLRNNDISTISANVFGDLVSLKYL</sequence>
<gene>
    <name evidence="3" type="ORF">MGAL_10B020570</name>
</gene>
<keyword evidence="2" id="KW-0677">Repeat</keyword>
<reference evidence="3" key="1">
    <citation type="submission" date="2018-11" db="EMBL/GenBank/DDBJ databases">
        <authorList>
            <person name="Alioto T."/>
            <person name="Alioto T."/>
        </authorList>
    </citation>
    <scope>NUCLEOTIDE SEQUENCE</scope>
</reference>
<dbReference type="EMBL" id="UYJE01001817">
    <property type="protein sequence ID" value="VDI05457.1"/>
    <property type="molecule type" value="Genomic_DNA"/>
</dbReference>
<keyword evidence="4" id="KW-1185">Reference proteome</keyword>
<evidence type="ECO:0000256" key="2">
    <source>
        <dbReference type="ARBA" id="ARBA00022737"/>
    </source>
</evidence>
<dbReference type="SUPFAM" id="SSF52058">
    <property type="entry name" value="L domain-like"/>
    <property type="match status" value="1"/>
</dbReference>
<keyword evidence="1" id="KW-0433">Leucine-rich repeat</keyword>
<accession>A0A8B6CKE5</accession>
<organism evidence="3 4">
    <name type="scientific">Mytilus galloprovincialis</name>
    <name type="common">Mediterranean mussel</name>
    <dbReference type="NCBI Taxonomy" id="29158"/>
    <lineage>
        <taxon>Eukaryota</taxon>
        <taxon>Metazoa</taxon>
        <taxon>Spiralia</taxon>
        <taxon>Lophotrochozoa</taxon>
        <taxon>Mollusca</taxon>
        <taxon>Bivalvia</taxon>
        <taxon>Autobranchia</taxon>
        <taxon>Pteriomorphia</taxon>
        <taxon>Mytilida</taxon>
        <taxon>Mytiloidea</taxon>
        <taxon>Mytilidae</taxon>
        <taxon>Mytilinae</taxon>
        <taxon>Mytilus</taxon>
    </lineage>
</organism>
<dbReference type="InterPro" id="IPR003591">
    <property type="entry name" value="Leu-rich_rpt_typical-subtyp"/>
</dbReference>
<dbReference type="SMART" id="SM00369">
    <property type="entry name" value="LRR_TYP"/>
    <property type="match status" value="4"/>
</dbReference>